<evidence type="ECO:0000313" key="1">
    <source>
        <dbReference type="EMBL" id="ACS66064.1"/>
    </source>
</evidence>
<keyword evidence="1" id="KW-0614">Plasmid</keyword>
<gene>
    <name evidence="1" type="ordered locus">Rpic12D_4829</name>
</gene>
<reference evidence="1" key="1">
    <citation type="submission" date="2009-06" db="EMBL/GenBank/DDBJ databases">
        <title>Complete sequence plasmid 1 of Ralstonia pickettii 12D.</title>
        <authorList>
            <consortium name="US DOE Joint Genome Institute"/>
            <person name="Lucas S."/>
            <person name="Copeland A."/>
            <person name="Lapidus A."/>
            <person name="Glavina del Rio T."/>
            <person name="Dalin E."/>
            <person name="Tice H."/>
            <person name="Bruce D."/>
            <person name="Goodwin L."/>
            <person name="Pitluck S."/>
            <person name="Sims D."/>
            <person name="Meincke L."/>
            <person name="Brettin T."/>
            <person name="Detter J.C."/>
            <person name="Han C."/>
            <person name="Larimer F."/>
            <person name="Land M."/>
            <person name="Hauser L."/>
            <person name="Kyrpides N."/>
            <person name="Ovchinnikova G."/>
            <person name="Marsh T."/>
            <person name="Richardson P."/>
        </authorList>
    </citation>
    <scope>NUCLEOTIDE SEQUENCE [LARGE SCALE GENOMIC DNA]</scope>
    <source>
        <strain evidence="1">12D</strain>
        <plasmid>12D</plasmid>
        <plasmid evidence="1">pRp12D01</plasmid>
    </source>
</reference>
<dbReference type="KEGG" id="rpf:Rpic12D_4829"/>
<organism evidence="1">
    <name type="scientific">Ralstonia pickettii (strain 12D)</name>
    <dbReference type="NCBI Taxonomy" id="428406"/>
    <lineage>
        <taxon>Bacteria</taxon>
        <taxon>Pseudomonadati</taxon>
        <taxon>Pseudomonadota</taxon>
        <taxon>Betaproteobacteria</taxon>
        <taxon>Burkholderiales</taxon>
        <taxon>Burkholderiaceae</taxon>
        <taxon>Ralstonia</taxon>
    </lineage>
</organism>
<accession>C6BPE0</accession>
<name>C6BPE0_RALP1</name>
<dbReference type="AlphaFoldDB" id="C6BPE0"/>
<dbReference type="EMBL" id="CP001646">
    <property type="protein sequence ID" value="ACS66064.1"/>
    <property type="molecule type" value="Genomic_DNA"/>
</dbReference>
<sequence length="77" mass="8449">MESTYKVTTMQNYSVEAGDIDQLAGRMYECVDVRRAIEGGEFKTLADVLAHVSERGSALNARLRPLMASSVRSVPKA</sequence>
<dbReference type="HOGENOM" id="CLU_2635501_0_0_4"/>
<protein>
    <submittedName>
        <fullName evidence="1">Uncharacterized protein</fullName>
    </submittedName>
</protein>
<proteinExistence type="predicted"/>
<geneLocation type="plasmid" evidence="1">
    <name>pRp12D01</name>
</geneLocation>